<feature type="compositionally biased region" description="Basic and acidic residues" evidence="7">
    <location>
        <begin position="761"/>
        <end position="776"/>
    </location>
</feature>
<feature type="compositionally biased region" description="Basic residues" evidence="7">
    <location>
        <begin position="664"/>
        <end position="678"/>
    </location>
</feature>
<keyword evidence="3" id="KW-0805">Transcription regulation</keyword>
<evidence type="ECO:0000313" key="10">
    <source>
        <dbReference type="Proteomes" id="UP001521116"/>
    </source>
</evidence>
<feature type="domain" description="TEA" evidence="8">
    <location>
        <begin position="119"/>
        <end position="193"/>
    </location>
</feature>
<feature type="DNA-binding region" description="TEA" evidence="6">
    <location>
        <begin position="119"/>
        <end position="193"/>
    </location>
</feature>
<feature type="compositionally biased region" description="Basic and acidic residues" evidence="7">
    <location>
        <begin position="787"/>
        <end position="796"/>
    </location>
</feature>
<dbReference type="EMBL" id="JAJVDC020000040">
    <property type="protein sequence ID" value="KAL1631171.1"/>
    <property type="molecule type" value="Genomic_DNA"/>
</dbReference>
<evidence type="ECO:0000256" key="7">
    <source>
        <dbReference type="SAM" id="MobiDB-lite"/>
    </source>
</evidence>
<evidence type="ECO:0000256" key="5">
    <source>
        <dbReference type="ARBA" id="ARBA00023242"/>
    </source>
</evidence>
<proteinExistence type="inferred from homology"/>
<dbReference type="PANTHER" id="PTHR11834:SF0">
    <property type="entry name" value="PROTEIN SCALLOPED"/>
    <property type="match status" value="1"/>
</dbReference>
<dbReference type="SMART" id="SM00426">
    <property type="entry name" value="TEA"/>
    <property type="match status" value="1"/>
</dbReference>
<keyword evidence="10" id="KW-1185">Reference proteome</keyword>
<protein>
    <recommendedName>
        <fullName evidence="8">TEA domain-containing protein</fullName>
    </recommendedName>
</protein>
<evidence type="ECO:0000256" key="1">
    <source>
        <dbReference type="ARBA" id="ARBA00004123"/>
    </source>
</evidence>
<feature type="region of interest" description="Disordered" evidence="7">
    <location>
        <begin position="658"/>
        <end position="717"/>
    </location>
</feature>
<evidence type="ECO:0000256" key="4">
    <source>
        <dbReference type="ARBA" id="ARBA00023163"/>
    </source>
</evidence>
<sequence length="796" mass="86773">MDRSSCILPSNAPSLHDNIIDDIGVPRPILQERCSNRQEAFLDTDHRKHGLYQPAENFYNGAAQGYSLASSQSSHAGYAPQTWLADEDDRVRQECARLWRMLSRSDAYRKYRARQPKDCREQDQKWPEHMELAFFSALVKYPPMGRRKQMHEGKPRGRNELIAYAIEKWTGEARSRKQVSSHIQVLKPLFKEYPKTQASMRPLDFNSIDQGSIYAPQQHDALPPPRQMLSSSPALVPACFEMNARDTTSDPPRSLHCFTRFHKRAEQSPLYVSDLQDQSSSVPKHLRDMLDDKESLINCDVILAESSIELMAMHAPGESTELGIQIEFNSSYEYALYDHFESHTRFYTGEDLATEPKSVLGYDTRYKRLHAVAGTFGSGFWAGKLGELSLIMRKAYKKKGDLVPARGAVQVDDERLQQAREHANQTLKALSAVQEIFAVSRGSIAAANGYAPEPAAPERVLIVGWTFRHADAGEPGATTWRRVILPHQQSAKDEQSLKQDSQPSFMSGSTNSLKQDPTNPYSQLSLETMPTSGLITPTTSTHPSFDASAHNGAFDLDPLSSIGGPFSTGSVVSLSSASSAPSSYHTHHQHHHLQPHQPVAVCSSAATADLVGTLAGIPPPPPDHNGLDFAGGQISVWMEPSVSMQGYYDISSATNASLPSPLEHHHHAHHSYHHHHPGHVSIAGTPSGLGHHPPPQPPHTPVGYHATGAGPGSGAAAAAAGDAGLQAYNPRGSWGGYGGLLEAEWQPQAGPGGAGAFADGAFKDDGAQGKHGHYLDDGSGAQAQGYQRRDSGMLGL</sequence>
<dbReference type="InterPro" id="IPR038096">
    <property type="entry name" value="TEA/ATTS_sf"/>
</dbReference>
<accession>A0ABR3SW52</accession>
<name>A0ABR3SW52_9PEZI</name>
<dbReference type="PRINTS" id="PR00065">
    <property type="entry name" value="TEADOMAIN"/>
</dbReference>
<feature type="region of interest" description="Disordered" evidence="7">
    <location>
        <begin position="488"/>
        <end position="525"/>
    </location>
</feature>
<dbReference type="PROSITE" id="PS51088">
    <property type="entry name" value="TEA_2"/>
    <property type="match status" value="1"/>
</dbReference>
<evidence type="ECO:0000259" key="8">
    <source>
        <dbReference type="PROSITE" id="PS51088"/>
    </source>
</evidence>
<dbReference type="Proteomes" id="UP001521116">
    <property type="component" value="Unassembled WGS sequence"/>
</dbReference>
<dbReference type="Gene3D" id="6.10.20.40">
    <property type="entry name" value="TEA/ATTS domain"/>
    <property type="match status" value="1"/>
</dbReference>
<gene>
    <name evidence="9" type="ORF">SLS56_004417</name>
</gene>
<dbReference type="InterPro" id="IPR050937">
    <property type="entry name" value="TEC1_TEAD_TF"/>
</dbReference>
<feature type="compositionally biased region" description="Basic residues" evidence="7">
    <location>
        <begin position="585"/>
        <end position="594"/>
    </location>
</feature>
<evidence type="ECO:0000256" key="3">
    <source>
        <dbReference type="ARBA" id="ARBA00023015"/>
    </source>
</evidence>
<dbReference type="PANTHER" id="PTHR11834">
    <property type="entry name" value="TRANSCRIPTIONAL ENHANCER FACTOR TEF RELATED"/>
    <property type="match status" value="1"/>
</dbReference>
<feature type="region of interest" description="Disordered" evidence="7">
    <location>
        <begin position="570"/>
        <end position="596"/>
    </location>
</feature>
<keyword evidence="5" id="KW-0539">Nucleus</keyword>
<evidence type="ECO:0000313" key="9">
    <source>
        <dbReference type="EMBL" id="KAL1631171.1"/>
    </source>
</evidence>
<comment type="similarity">
    <text evidence="2">Belongs to the TEC1 family.</text>
</comment>
<dbReference type="InterPro" id="IPR000818">
    <property type="entry name" value="TEA/ATTS_dom"/>
</dbReference>
<comment type="caution">
    <text evidence="9">The sequence shown here is derived from an EMBL/GenBank/DDBJ whole genome shotgun (WGS) entry which is preliminary data.</text>
</comment>
<evidence type="ECO:0000256" key="6">
    <source>
        <dbReference type="PROSITE-ProRule" id="PRU00505"/>
    </source>
</evidence>
<feature type="compositionally biased region" description="Polar residues" evidence="7">
    <location>
        <begin position="498"/>
        <end position="525"/>
    </location>
</feature>
<dbReference type="Pfam" id="PF01285">
    <property type="entry name" value="TEA"/>
    <property type="match status" value="1"/>
</dbReference>
<reference evidence="9 10" key="1">
    <citation type="submission" date="2024-02" db="EMBL/GenBank/DDBJ databases">
        <title>De novo assembly and annotation of 12 fungi associated with fruit tree decline syndrome in Ontario, Canada.</title>
        <authorList>
            <person name="Sulman M."/>
            <person name="Ellouze W."/>
            <person name="Ilyukhin E."/>
        </authorList>
    </citation>
    <scope>NUCLEOTIDE SEQUENCE [LARGE SCALE GENOMIC DNA]</scope>
    <source>
        <strain evidence="9 10">M1-105</strain>
    </source>
</reference>
<keyword evidence="4" id="KW-0804">Transcription</keyword>
<feature type="compositionally biased region" description="Low complexity" evidence="7">
    <location>
        <begin position="570"/>
        <end position="583"/>
    </location>
</feature>
<comment type="subcellular location">
    <subcellularLocation>
        <location evidence="1">Nucleus</location>
    </subcellularLocation>
</comment>
<feature type="region of interest" description="Disordered" evidence="7">
    <location>
        <begin position="748"/>
        <end position="796"/>
    </location>
</feature>
<evidence type="ECO:0000256" key="2">
    <source>
        <dbReference type="ARBA" id="ARBA00008421"/>
    </source>
</evidence>
<organism evidence="9 10">
    <name type="scientific">Neofusicoccum ribis</name>
    <dbReference type="NCBI Taxonomy" id="45134"/>
    <lineage>
        <taxon>Eukaryota</taxon>
        <taxon>Fungi</taxon>
        <taxon>Dikarya</taxon>
        <taxon>Ascomycota</taxon>
        <taxon>Pezizomycotina</taxon>
        <taxon>Dothideomycetes</taxon>
        <taxon>Dothideomycetes incertae sedis</taxon>
        <taxon>Botryosphaeriales</taxon>
        <taxon>Botryosphaeriaceae</taxon>
        <taxon>Neofusicoccum</taxon>
    </lineage>
</organism>